<sequence length="84" mass="9015">MFNKLLKMFLLLSAIVCLCHQAVNAQSTGKCGPNEEFTNCGTACPATCDRPRPEICTQQCVIGCQCKNGLLRNSAGRCVRSSGC</sequence>
<keyword evidence="1" id="KW-0646">Protease inhibitor</keyword>
<proteinExistence type="predicted"/>
<evidence type="ECO:0000256" key="1">
    <source>
        <dbReference type="ARBA" id="ARBA00022690"/>
    </source>
</evidence>
<keyword evidence="2" id="KW-1015">Disulfide bond</keyword>
<feature type="domain" description="TIL" evidence="4">
    <location>
        <begin position="31"/>
        <end position="84"/>
    </location>
</feature>
<name>A0A9C6DPZ5_9MUSC</name>
<evidence type="ECO:0000259" key="4">
    <source>
        <dbReference type="Pfam" id="PF01826"/>
    </source>
</evidence>
<dbReference type="InterPro" id="IPR002919">
    <property type="entry name" value="TIL_dom"/>
</dbReference>
<dbReference type="RefSeq" id="XP_037886895.1">
    <property type="nucleotide sequence ID" value="XM_038030967.1"/>
</dbReference>
<dbReference type="InterPro" id="IPR036084">
    <property type="entry name" value="Ser_inhib-like_sf"/>
</dbReference>
<keyword evidence="3" id="KW-0732">Signal</keyword>
<feature type="signal peptide" evidence="3">
    <location>
        <begin position="1"/>
        <end position="25"/>
    </location>
</feature>
<dbReference type="GO" id="GO:0030414">
    <property type="term" value="F:peptidase inhibitor activity"/>
    <property type="evidence" value="ECO:0007669"/>
    <property type="project" value="UniProtKB-KW"/>
</dbReference>
<dbReference type="PANTHER" id="PTHR23259:SF70">
    <property type="entry name" value="ACCESSORY GLAND PROTEIN ACP62F-RELATED"/>
    <property type="match status" value="1"/>
</dbReference>
<dbReference type="GeneID" id="119635929"/>
<accession>A0A9C6DPZ5</accession>
<dbReference type="Proteomes" id="UP000092443">
    <property type="component" value="Unplaced"/>
</dbReference>
<organism evidence="5 6">
    <name type="scientific">Glossina fuscipes</name>
    <dbReference type="NCBI Taxonomy" id="7396"/>
    <lineage>
        <taxon>Eukaryota</taxon>
        <taxon>Metazoa</taxon>
        <taxon>Ecdysozoa</taxon>
        <taxon>Arthropoda</taxon>
        <taxon>Hexapoda</taxon>
        <taxon>Insecta</taxon>
        <taxon>Pterygota</taxon>
        <taxon>Neoptera</taxon>
        <taxon>Endopterygota</taxon>
        <taxon>Diptera</taxon>
        <taxon>Brachycera</taxon>
        <taxon>Muscomorpha</taxon>
        <taxon>Hippoboscoidea</taxon>
        <taxon>Glossinidae</taxon>
        <taxon>Glossina</taxon>
    </lineage>
</organism>
<dbReference type="CDD" id="cd19941">
    <property type="entry name" value="TIL"/>
    <property type="match status" value="1"/>
</dbReference>
<feature type="chain" id="PRO_5039676638" evidence="3">
    <location>
        <begin position="26"/>
        <end position="84"/>
    </location>
</feature>
<evidence type="ECO:0000256" key="3">
    <source>
        <dbReference type="SAM" id="SignalP"/>
    </source>
</evidence>
<dbReference type="Gene3D" id="2.10.25.10">
    <property type="entry name" value="Laminin"/>
    <property type="match status" value="1"/>
</dbReference>
<dbReference type="KEGG" id="gfs:119635929"/>
<protein>
    <submittedName>
        <fullName evidence="6">Chymotrypsin inhibitor-like</fullName>
    </submittedName>
</protein>
<evidence type="ECO:0000256" key="2">
    <source>
        <dbReference type="ARBA" id="ARBA00023157"/>
    </source>
</evidence>
<reference evidence="6" key="1">
    <citation type="submission" date="2025-08" db="UniProtKB">
        <authorList>
            <consortium name="RefSeq"/>
        </authorList>
    </citation>
    <scope>IDENTIFICATION</scope>
    <source>
        <tissue evidence="6">Whole body pupa</tissue>
    </source>
</reference>
<gene>
    <name evidence="6" type="primary">LOC119635929</name>
</gene>
<evidence type="ECO:0000313" key="5">
    <source>
        <dbReference type="Proteomes" id="UP000092443"/>
    </source>
</evidence>
<dbReference type="AlphaFoldDB" id="A0A9C6DPZ5"/>
<dbReference type="InterPro" id="IPR051368">
    <property type="entry name" value="SerProtInhib-TIL_Domain"/>
</dbReference>
<dbReference type="Pfam" id="PF01826">
    <property type="entry name" value="TIL"/>
    <property type="match status" value="1"/>
</dbReference>
<keyword evidence="5" id="KW-1185">Reference proteome</keyword>
<dbReference type="PANTHER" id="PTHR23259">
    <property type="entry name" value="RIDDLE"/>
    <property type="match status" value="1"/>
</dbReference>
<evidence type="ECO:0000313" key="6">
    <source>
        <dbReference type="RefSeq" id="XP_037886895.1"/>
    </source>
</evidence>
<dbReference type="SUPFAM" id="SSF57567">
    <property type="entry name" value="Serine protease inhibitors"/>
    <property type="match status" value="1"/>
</dbReference>